<dbReference type="Proteomes" id="UP001060336">
    <property type="component" value="Chromosome"/>
</dbReference>
<reference evidence="1" key="1">
    <citation type="submission" date="2022-08" db="EMBL/GenBank/DDBJ databases">
        <title>Nisaea acidiphila sp. nov., isolated from a marine algal debris and emended description of the genus Nisaea Urios et al. 2008.</title>
        <authorList>
            <person name="Kwon K."/>
        </authorList>
    </citation>
    <scope>NUCLEOTIDE SEQUENCE</scope>
    <source>
        <strain evidence="1">MEBiC11861</strain>
    </source>
</reference>
<gene>
    <name evidence="1" type="ORF">NUH88_01795</name>
</gene>
<dbReference type="EMBL" id="CP102480">
    <property type="protein sequence ID" value="UUX50432.1"/>
    <property type="molecule type" value="Genomic_DNA"/>
</dbReference>
<dbReference type="GO" id="GO:0008115">
    <property type="term" value="F:sarcosine oxidase activity"/>
    <property type="evidence" value="ECO:0007669"/>
    <property type="project" value="InterPro"/>
</dbReference>
<sequence length="96" mass="10835">MLYIECPYCGSRAHEEFTYIGDATKKRPDGAEKNDPAWVDYVYTRDNPRGPHLELWHHSLGCREVVKVLRNTLTHEILATGRPGDEIAAPEAEAGQ</sequence>
<name>A0A9J7ASX3_9PROT</name>
<keyword evidence="2" id="KW-1185">Reference proteome</keyword>
<evidence type="ECO:0000313" key="2">
    <source>
        <dbReference type="Proteomes" id="UP001060336"/>
    </source>
</evidence>
<dbReference type="InterPro" id="IPR006279">
    <property type="entry name" value="SoxD"/>
</dbReference>
<evidence type="ECO:0000313" key="1">
    <source>
        <dbReference type="EMBL" id="UUX50432.1"/>
    </source>
</evidence>
<dbReference type="KEGG" id="naci:NUH88_01795"/>
<protein>
    <submittedName>
        <fullName evidence="1">Sarcosine oxidase subunit delta</fullName>
    </submittedName>
</protein>
<dbReference type="InterPro" id="IPR038561">
    <property type="entry name" value="SoxD_sf"/>
</dbReference>
<proteinExistence type="predicted"/>
<dbReference type="AlphaFoldDB" id="A0A9J7ASX3"/>
<dbReference type="Gene3D" id="3.30.2270.10">
    <property type="entry name" value="Folate-binding superfamily"/>
    <property type="match status" value="1"/>
</dbReference>
<dbReference type="GO" id="GO:0046653">
    <property type="term" value="P:tetrahydrofolate metabolic process"/>
    <property type="evidence" value="ECO:0007669"/>
    <property type="project" value="InterPro"/>
</dbReference>
<dbReference type="RefSeq" id="WP_257769603.1">
    <property type="nucleotide sequence ID" value="NZ_CP102480.1"/>
</dbReference>
<organism evidence="1 2">
    <name type="scientific">Nisaea acidiphila</name>
    <dbReference type="NCBI Taxonomy" id="1862145"/>
    <lineage>
        <taxon>Bacteria</taxon>
        <taxon>Pseudomonadati</taxon>
        <taxon>Pseudomonadota</taxon>
        <taxon>Alphaproteobacteria</taxon>
        <taxon>Rhodospirillales</taxon>
        <taxon>Thalassobaculaceae</taxon>
        <taxon>Nisaea</taxon>
    </lineage>
</organism>
<accession>A0A9J7ASX3</accession>
<dbReference type="Pfam" id="PF04267">
    <property type="entry name" value="SoxD"/>
    <property type="match status" value="1"/>
</dbReference>